<gene>
    <name evidence="1" type="ORF">MM415B04240_0007</name>
</gene>
<accession>A0A6M3LDV4</accession>
<proteinExistence type="predicted"/>
<organism evidence="1">
    <name type="scientific">viral metagenome</name>
    <dbReference type="NCBI Taxonomy" id="1070528"/>
    <lineage>
        <taxon>unclassified sequences</taxon>
        <taxon>metagenomes</taxon>
        <taxon>organismal metagenomes</taxon>
    </lineage>
</organism>
<dbReference type="AlphaFoldDB" id="A0A6M3LDV4"/>
<evidence type="ECO:0000313" key="1">
    <source>
        <dbReference type="EMBL" id="QJA93417.1"/>
    </source>
</evidence>
<sequence length="89" mass="10229">MYYLADVNGYIGDFGNMETVNRFQELAKQLKMKELQNFLDLGFHISPKKLLKELNTVNFGFSELAEIAEDIKPTIENSKEIIILTTDIN</sequence>
<reference evidence="1" key="1">
    <citation type="submission" date="2020-03" db="EMBL/GenBank/DDBJ databases">
        <title>The deep terrestrial virosphere.</title>
        <authorList>
            <person name="Holmfeldt K."/>
            <person name="Nilsson E."/>
            <person name="Simone D."/>
            <person name="Lopez-Fernandez M."/>
            <person name="Wu X."/>
            <person name="de Brujin I."/>
            <person name="Lundin D."/>
            <person name="Andersson A."/>
            <person name="Bertilsson S."/>
            <person name="Dopson M."/>
        </authorList>
    </citation>
    <scope>NUCLEOTIDE SEQUENCE</scope>
    <source>
        <strain evidence="1">MM415B04240</strain>
    </source>
</reference>
<protein>
    <submittedName>
        <fullName evidence="1">Uncharacterized protein</fullName>
    </submittedName>
</protein>
<name>A0A6M3LDV4_9ZZZZ</name>
<dbReference type="EMBL" id="MT143147">
    <property type="protein sequence ID" value="QJA93417.1"/>
    <property type="molecule type" value="Genomic_DNA"/>
</dbReference>